<evidence type="ECO:0000313" key="2">
    <source>
        <dbReference type="Proteomes" id="UP000249057"/>
    </source>
</evidence>
<organism evidence="1 2">
    <name type="scientific">Aspergillus brunneoviolaceus CBS 621.78</name>
    <dbReference type="NCBI Taxonomy" id="1450534"/>
    <lineage>
        <taxon>Eukaryota</taxon>
        <taxon>Fungi</taxon>
        <taxon>Dikarya</taxon>
        <taxon>Ascomycota</taxon>
        <taxon>Pezizomycotina</taxon>
        <taxon>Eurotiomycetes</taxon>
        <taxon>Eurotiomycetidae</taxon>
        <taxon>Eurotiales</taxon>
        <taxon>Aspergillaceae</taxon>
        <taxon>Aspergillus</taxon>
        <taxon>Aspergillus subgen. Circumdati</taxon>
    </lineage>
</organism>
<name>A0ACD1G977_9EURO</name>
<sequence>MNKARVDRYAAETHEPFLSSQLNRSQLSSADACATPLHRVLYRTCYMEEGGIDLHLIRGNHLKVLTCKKPLGHVQGAITRVMPTAFRVFLRHVRAQYGGEGGGKGAVRETHSFHCSPDFTIPMVAPPGRMIMGHPGSDLQASLVCTVDLSVTQTHRITNDEEGMCKLSFFDNLQAFMEGQAMRQHQGREGIDAQFGGGKWICDAAKAK</sequence>
<dbReference type="EMBL" id="KZ825343">
    <property type="protein sequence ID" value="RAH45785.1"/>
    <property type="molecule type" value="Genomic_DNA"/>
</dbReference>
<dbReference type="Proteomes" id="UP000249057">
    <property type="component" value="Unassembled WGS sequence"/>
</dbReference>
<proteinExistence type="predicted"/>
<protein>
    <submittedName>
        <fullName evidence="1">Uncharacterized protein</fullName>
    </submittedName>
</protein>
<accession>A0ACD1G977</accession>
<evidence type="ECO:0000313" key="1">
    <source>
        <dbReference type="EMBL" id="RAH45785.1"/>
    </source>
</evidence>
<gene>
    <name evidence="1" type="ORF">BO95DRAFT_134030</name>
</gene>
<keyword evidence="2" id="KW-1185">Reference proteome</keyword>
<reference evidence="1" key="1">
    <citation type="submission" date="2018-02" db="EMBL/GenBank/DDBJ databases">
        <title>The genomes of Aspergillus section Nigri reveals drivers in fungal speciation.</title>
        <authorList>
            <consortium name="DOE Joint Genome Institute"/>
            <person name="Vesth T.C."/>
            <person name="Nybo J."/>
            <person name="Theobald S."/>
            <person name="Brandl J."/>
            <person name="Frisvad J.C."/>
            <person name="Nielsen K.F."/>
            <person name="Lyhne E.K."/>
            <person name="Kogle M.E."/>
            <person name="Kuo A."/>
            <person name="Riley R."/>
            <person name="Clum A."/>
            <person name="Nolan M."/>
            <person name="Lipzen A."/>
            <person name="Salamov A."/>
            <person name="Henrissat B."/>
            <person name="Wiebenga A."/>
            <person name="De vries R.P."/>
            <person name="Grigoriev I.V."/>
            <person name="Mortensen U.H."/>
            <person name="Andersen M.R."/>
            <person name="Baker S.E."/>
        </authorList>
    </citation>
    <scope>NUCLEOTIDE SEQUENCE</scope>
    <source>
        <strain evidence="1">CBS 621.78</strain>
    </source>
</reference>